<accession>A0A061RGD9</accession>
<name>A0A061RGD9_9CHLO</name>
<dbReference type="EMBL" id="GBEZ01014046">
    <property type="protein sequence ID" value="JAC71997.1"/>
    <property type="molecule type" value="Transcribed_RNA"/>
</dbReference>
<organism evidence="2">
    <name type="scientific">Tetraselmis sp. GSL018</name>
    <dbReference type="NCBI Taxonomy" id="582737"/>
    <lineage>
        <taxon>Eukaryota</taxon>
        <taxon>Viridiplantae</taxon>
        <taxon>Chlorophyta</taxon>
        <taxon>core chlorophytes</taxon>
        <taxon>Chlorodendrophyceae</taxon>
        <taxon>Chlorodendrales</taxon>
        <taxon>Chlorodendraceae</taxon>
        <taxon>Tetraselmis</taxon>
    </lineage>
</organism>
<dbReference type="AlphaFoldDB" id="A0A061RGD9"/>
<feature type="region of interest" description="Disordered" evidence="1">
    <location>
        <begin position="194"/>
        <end position="265"/>
    </location>
</feature>
<feature type="region of interest" description="Disordered" evidence="1">
    <location>
        <begin position="38"/>
        <end position="123"/>
    </location>
</feature>
<evidence type="ECO:0000256" key="1">
    <source>
        <dbReference type="SAM" id="MobiDB-lite"/>
    </source>
</evidence>
<feature type="non-terminal residue" evidence="2">
    <location>
        <position position="516"/>
    </location>
</feature>
<feature type="compositionally biased region" description="Basic and acidic residues" evidence="1">
    <location>
        <begin position="218"/>
        <end position="228"/>
    </location>
</feature>
<feature type="compositionally biased region" description="Basic and acidic residues" evidence="1">
    <location>
        <begin position="1"/>
        <end position="16"/>
    </location>
</feature>
<feature type="compositionally biased region" description="Basic and acidic residues" evidence="1">
    <location>
        <begin position="43"/>
        <end position="70"/>
    </location>
</feature>
<feature type="non-terminal residue" evidence="2">
    <location>
        <position position="1"/>
    </location>
</feature>
<evidence type="ECO:0000313" key="2">
    <source>
        <dbReference type="EMBL" id="JAC71997.1"/>
    </source>
</evidence>
<sequence>GSKALAERDAARRAENEAEALAGKAERLRLRGDAEAAAAADISMRECQERASRHRRVAEEAERLEFEARKQMLRTEASRSSPRADGAQNGTANEAFGHVTDTDESGLSCWAQGEAGRGSSAEELLRRQRELIAAAERLDAEAISENLAAQHAAHQALERETEAAGLKARVRQSSDGRELQLLMDSLRRVDEQKSLQTVAGEAGQGAEREPGGANPAPRFEDARPRDADASCSGGAHGECQAVPRPGMGEASGLDANRASTGRQELSQTVRALEDVCLRLLEAKAARTTASVWRPGATEDAELTEAEGPGRPSETPARGGAPRQPDSSEGCAPPTEPIRTAFGGRVQEEGGRRGLCGNGAISSRDPERAAEPCSGIGMEGEGSGSATSGEDVFASACSHSKRPRVRSLEAAAPESGREGNAASPLAEARTSEEDESEAVELPAEAPTVGRRQITVAQSERGPGTPSWQELEDSGKVPEPAAAQQGDPSGDGAHGAAELEGMQSVRMRLQGLRQPEKP</sequence>
<feature type="region of interest" description="Disordered" evidence="1">
    <location>
        <begin position="1"/>
        <end position="22"/>
    </location>
</feature>
<protein>
    <submittedName>
        <fullName evidence="2">Uncharacterized protein</fullName>
    </submittedName>
</protein>
<feature type="region of interest" description="Disordered" evidence="1">
    <location>
        <begin position="287"/>
        <end position="516"/>
    </location>
</feature>
<gene>
    <name evidence="2" type="ORF">TSPGSL018_705</name>
</gene>
<proteinExistence type="predicted"/>
<reference evidence="2" key="1">
    <citation type="submission" date="2014-05" db="EMBL/GenBank/DDBJ databases">
        <title>The transcriptome of the halophilic microalga Tetraselmis sp. GSL018 isolated from the Great Salt Lake, Utah.</title>
        <authorList>
            <person name="Jinkerson R.E."/>
            <person name="D'Adamo S."/>
            <person name="Posewitz M.C."/>
        </authorList>
    </citation>
    <scope>NUCLEOTIDE SEQUENCE</scope>
    <source>
        <strain evidence="2">GSL018</strain>
    </source>
</reference>